<dbReference type="SUPFAM" id="SSF53137">
    <property type="entry name" value="Translational machinery components"/>
    <property type="match status" value="1"/>
</dbReference>
<evidence type="ECO:0000256" key="6">
    <source>
        <dbReference type="ARBA" id="ARBA00035260"/>
    </source>
</evidence>
<dbReference type="GO" id="GO:1990904">
    <property type="term" value="C:ribonucleoprotein complex"/>
    <property type="evidence" value="ECO:0007669"/>
    <property type="project" value="UniProtKB-KW"/>
</dbReference>
<dbReference type="SMR" id="A0A0G3VSB0"/>
<evidence type="ECO:0000256" key="7">
    <source>
        <dbReference type="HAMAP-Rule" id="MF_01310"/>
    </source>
</evidence>
<comment type="similarity">
    <text evidence="1 7 8">Belongs to the universal ribosomal protein uS11 family.</text>
</comment>
<keyword evidence="9" id="KW-0150">Chloroplast</keyword>
<reference evidence="9" key="1">
    <citation type="journal article" date="2015" name="J. Eukaryot. Microbiol.">
        <title>Chloroplast Genome Evolution in the Euglenaceae.</title>
        <authorList>
            <person name="Bennett M.S."/>
            <person name="Triemer R.E."/>
        </authorList>
    </citation>
    <scope>NUCLEOTIDE SEQUENCE</scope>
    <source>
        <strain evidence="9">SAG 1224-5/15</strain>
    </source>
</reference>
<dbReference type="Pfam" id="PF00411">
    <property type="entry name" value="Ribosomal_S11"/>
    <property type="match status" value="1"/>
</dbReference>
<dbReference type="InterPro" id="IPR036967">
    <property type="entry name" value="Ribosomal_uS11_sf"/>
</dbReference>
<gene>
    <name evidence="7 9" type="primary">rps11</name>
</gene>
<dbReference type="GO" id="GO:0005840">
    <property type="term" value="C:ribosome"/>
    <property type="evidence" value="ECO:0007669"/>
    <property type="project" value="UniProtKB-KW"/>
</dbReference>
<dbReference type="InterPro" id="IPR001971">
    <property type="entry name" value="Ribosomal_uS11"/>
</dbReference>
<dbReference type="Gene3D" id="3.30.420.80">
    <property type="entry name" value="Ribosomal protein S11"/>
    <property type="match status" value="1"/>
</dbReference>
<geneLocation type="chloroplast" evidence="9"/>
<comment type="subunit">
    <text evidence="7">Part of the 30S ribosomal subunit.</text>
</comment>
<keyword evidence="2 7" id="KW-0699">rRNA-binding</keyword>
<dbReference type="GO" id="GO:0006412">
    <property type="term" value="P:translation"/>
    <property type="evidence" value="ECO:0007669"/>
    <property type="project" value="UniProtKB-UniRule"/>
</dbReference>
<evidence type="ECO:0000313" key="9">
    <source>
        <dbReference type="EMBL" id="AKL82404.1"/>
    </source>
</evidence>
<comment type="subcellular location">
    <subcellularLocation>
        <location evidence="7">Plastid</location>
        <location evidence="7">Chloroplast</location>
    </subcellularLocation>
</comment>
<organism evidence="9">
    <name type="scientific">Euglena gracilis var. bacillaris</name>
    <dbReference type="NCBI Taxonomy" id="158060"/>
    <lineage>
        <taxon>Eukaryota</taxon>
        <taxon>Discoba</taxon>
        <taxon>Euglenozoa</taxon>
        <taxon>Euglenida</taxon>
        <taxon>Spirocuta</taxon>
        <taxon>Euglenophyceae</taxon>
        <taxon>Euglenales</taxon>
        <taxon>Euglenaceae</taxon>
        <taxon>Euglena</taxon>
    </lineage>
</organism>
<dbReference type="AlphaFoldDB" id="A0A0G3VSB0"/>
<dbReference type="PIRSF" id="PIRSF002131">
    <property type="entry name" value="Ribosomal_S11"/>
    <property type="match status" value="1"/>
</dbReference>
<evidence type="ECO:0000256" key="5">
    <source>
        <dbReference type="ARBA" id="ARBA00023274"/>
    </source>
</evidence>
<evidence type="ECO:0000256" key="8">
    <source>
        <dbReference type="RuleBase" id="RU003629"/>
    </source>
</evidence>
<dbReference type="InterPro" id="IPR019981">
    <property type="entry name" value="Ribosomal_uS11_bac-type"/>
</dbReference>
<dbReference type="NCBIfam" id="NF003698">
    <property type="entry name" value="PRK05309.1"/>
    <property type="match status" value="1"/>
</dbReference>
<dbReference type="InterPro" id="IPR018102">
    <property type="entry name" value="Ribosomal_uS11_CS"/>
</dbReference>
<dbReference type="GO" id="GO:0009507">
    <property type="term" value="C:chloroplast"/>
    <property type="evidence" value="ECO:0007669"/>
    <property type="project" value="UniProtKB-SubCell"/>
</dbReference>
<keyword evidence="4 7" id="KW-0689">Ribosomal protein</keyword>
<evidence type="ECO:0000256" key="3">
    <source>
        <dbReference type="ARBA" id="ARBA00022884"/>
    </source>
</evidence>
<dbReference type="PANTHER" id="PTHR11759">
    <property type="entry name" value="40S RIBOSOMAL PROTEIN S14/30S RIBOSOMAL PROTEIN S11"/>
    <property type="match status" value="1"/>
</dbReference>
<keyword evidence="5 7" id="KW-0687">Ribonucleoprotein</keyword>
<dbReference type="GO" id="GO:0003735">
    <property type="term" value="F:structural constituent of ribosome"/>
    <property type="evidence" value="ECO:0007669"/>
    <property type="project" value="InterPro"/>
</dbReference>
<dbReference type="EMBL" id="KP686076">
    <property type="protein sequence ID" value="AKL82404.1"/>
    <property type="molecule type" value="Genomic_DNA"/>
</dbReference>
<evidence type="ECO:0000256" key="2">
    <source>
        <dbReference type="ARBA" id="ARBA00022730"/>
    </source>
</evidence>
<proteinExistence type="inferred from homology"/>
<keyword evidence="9" id="KW-0934">Plastid</keyword>
<sequence length="129" mass="13995">MIKQKKKIIKITKKKFPKGIVHIKTTYNNVLVSVSDPKGNVIAWSSSGACGFKSSKKATPLATKTTTAIAVKKAIEQGLQKVEINISGPGTGRETALKCVQSLGLRISCIRDVTPLPHNGCRPSKRRRI</sequence>
<dbReference type="GO" id="GO:0019843">
    <property type="term" value="F:rRNA binding"/>
    <property type="evidence" value="ECO:0007669"/>
    <property type="project" value="UniProtKB-UniRule"/>
</dbReference>
<dbReference type="PROSITE" id="PS00054">
    <property type="entry name" value="RIBOSOMAL_S11"/>
    <property type="match status" value="1"/>
</dbReference>
<keyword evidence="3 7" id="KW-0694">RNA-binding</keyword>
<evidence type="ECO:0000256" key="4">
    <source>
        <dbReference type="ARBA" id="ARBA00022980"/>
    </source>
</evidence>
<evidence type="ECO:0000256" key="1">
    <source>
        <dbReference type="ARBA" id="ARBA00006194"/>
    </source>
</evidence>
<name>A0A0G3VSB0_EUGGR</name>
<dbReference type="HAMAP" id="MF_01310">
    <property type="entry name" value="Ribosomal_uS11"/>
    <property type="match status" value="1"/>
</dbReference>
<accession>A0A0G3VSB0</accession>
<protein>
    <recommendedName>
        <fullName evidence="6 7">Small ribosomal subunit protein uS11c</fullName>
    </recommendedName>
</protein>
<dbReference type="NCBIfam" id="TIGR03632">
    <property type="entry name" value="uS11_bact"/>
    <property type="match status" value="1"/>
</dbReference>